<dbReference type="PANTHER" id="PTHR43537:SF5">
    <property type="entry name" value="UXU OPERON TRANSCRIPTIONAL REGULATOR"/>
    <property type="match status" value="1"/>
</dbReference>
<keyword evidence="7" id="KW-1185">Reference proteome</keyword>
<evidence type="ECO:0000313" key="6">
    <source>
        <dbReference type="EMBL" id="NIH57718.1"/>
    </source>
</evidence>
<dbReference type="RefSeq" id="WP_167167891.1">
    <property type="nucleotide sequence ID" value="NZ_BAAAOO010000007.1"/>
</dbReference>
<evidence type="ECO:0000256" key="3">
    <source>
        <dbReference type="ARBA" id="ARBA00023163"/>
    </source>
</evidence>
<feature type="region of interest" description="Disordered" evidence="4">
    <location>
        <begin position="263"/>
        <end position="286"/>
    </location>
</feature>
<dbReference type="PANTHER" id="PTHR43537">
    <property type="entry name" value="TRANSCRIPTIONAL REGULATOR, GNTR FAMILY"/>
    <property type="match status" value="1"/>
</dbReference>
<evidence type="ECO:0000256" key="1">
    <source>
        <dbReference type="ARBA" id="ARBA00023015"/>
    </source>
</evidence>
<dbReference type="SUPFAM" id="SSF48008">
    <property type="entry name" value="GntR ligand-binding domain-like"/>
    <property type="match status" value="1"/>
</dbReference>
<sequence>MPHRILDGTPIPGTGGRGLTSDRHVPRRKLSDSVADKLSELITSGEFPVGTRLPAEKDLAQQFGVGRSSMREAIRVLEAAGYVQTTHGVGVFVINNRPTTISLELTLGGGYTMSDLFEVRIALEGKSAELAASRLTDHHREKMVSFLAAASDPGISEAEFVRLDGSFHRQIAEASGNPLLLYMWESIAPQFEEYSLRVIGLPGRLEHAHADHLGMLEAISARDTARAARLAREHVQTVQRELSGVTADPSSALRTYHDRAVASAAATGAGDSDEDVHDENHGEDDH</sequence>
<feature type="region of interest" description="Disordered" evidence="4">
    <location>
        <begin position="1"/>
        <end position="26"/>
    </location>
</feature>
<dbReference type="SUPFAM" id="SSF46785">
    <property type="entry name" value="Winged helix' DNA-binding domain"/>
    <property type="match status" value="1"/>
</dbReference>
<dbReference type="SMART" id="SM00895">
    <property type="entry name" value="FCD"/>
    <property type="match status" value="1"/>
</dbReference>
<feature type="domain" description="HTH gntR-type" evidence="5">
    <location>
        <begin position="28"/>
        <end position="96"/>
    </location>
</feature>
<dbReference type="CDD" id="cd07377">
    <property type="entry name" value="WHTH_GntR"/>
    <property type="match status" value="1"/>
</dbReference>
<protein>
    <submittedName>
        <fullName evidence="6">GntR family transcriptional repressor for pyruvate dehydrogenase complex</fullName>
    </submittedName>
</protein>
<dbReference type="InterPro" id="IPR008920">
    <property type="entry name" value="TF_FadR/GntR_C"/>
</dbReference>
<reference evidence="6 7" key="1">
    <citation type="submission" date="2020-02" db="EMBL/GenBank/DDBJ databases">
        <title>Sequencing the genomes of 1000 actinobacteria strains.</title>
        <authorList>
            <person name="Klenk H.-P."/>
        </authorList>
    </citation>
    <scope>NUCLEOTIDE SEQUENCE [LARGE SCALE GENOMIC DNA]</scope>
    <source>
        <strain evidence="6 7">DSM 19609</strain>
    </source>
</reference>
<dbReference type="Pfam" id="PF07729">
    <property type="entry name" value="FCD"/>
    <property type="match status" value="1"/>
</dbReference>
<dbReference type="Gene3D" id="1.20.120.530">
    <property type="entry name" value="GntR ligand-binding domain-like"/>
    <property type="match status" value="1"/>
</dbReference>
<dbReference type="Pfam" id="PF00392">
    <property type="entry name" value="GntR"/>
    <property type="match status" value="1"/>
</dbReference>
<dbReference type="PRINTS" id="PR00035">
    <property type="entry name" value="HTHGNTR"/>
</dbReference>
<proteinExistence type="predicted"/>
<evidence type="ECO:0000256" key="4">
    <source>
        <dbReference type="SAM" id="MobiDB-lite"/>
    </source>
</evidence>
<keyword evidence="2" id="KW-0238">DNA-binding</keyword>
<keyword evidence="3" id="KW-0804">Transcription</keyword>
<evidence type="ECO:0000313" key="7">
    <source>
        <dbReference type="Proteomes" id="UP000749311"/>
    </source>
</evidence>
<dbReference type="InterPro" id="IPR036390">
    <property type="entry name" value="WH_DNA-bd_sf"/>
</dbReference>
<accession>A0ABX0SH44</accession>
<keyword evidence="1" id="KW-0805">Transcription regulation</keyword>
<dbReference type="InterPro" id="IPR000524">
    <property type="entry name" value="Tscrpt_reg_HTH_GntR"/>
</dbReference>
<dbReference type="SMART" id="SM00345">
    <property type="entry name" value="HTH_GNTR"/>
    <property type="match status" value="1"/>
</dbReference>
<organism evidence="6 7">
    <name type="scientific">Brooklawnia cerclae</name>
    <dbReference type="NCBI Taxonomy" id="349934"/>
    <lineage>
        <taxon>Bacteria</taxon>
        <taxon>Bacillati</taxon>
        <taxon>Actinomycetota</taxon>
        <taxon>Actinomycetes</taxon>
        <taxon>Propionibacteriales</taxon>
        <taxon>Propionibacteriaceae</taxon>
        <taxon>Brooklawnia</taxon>
    </lineage>
</organism>
<keyword evidence="6" id="KW-0670">Pyruvate</keyword>
<dbReference type="InterPro" id="IPR036388">
    <property type="entry name" value="WH-like_DNA-bd_sf"/>
</dbReference>
<dbReference type="InterPro" id="IPR011711">
    <property type="entry name" value="GntR_C"/>
</dbReference>
<dbReference type="PROSITE" id="PS50949">
    <property type="entry name" value="HTH_GNTR"/>
    <property type="match status" value="1"/>
</dbReference>
<dbReference type="EMBL" id="JAAMOZ010000001">
    <property type="protein sequence ID" value="NIH57718.1"/>
    <property type="molecule type" value="Genomic_DNA"/>
</dbReference>
<evidence type="ECO:0000256" key="2">
    <source>
        <dbReference type="ARBA" id="ARBA00023125"/>
    </source>
</evidence>
<name>A0ABX0SH44_9ACTN</name>
<comment type="caution">
    <text evidence="6">The sequence shown here is derived from an EMBL/GenBank/DDBJ whole genome shotgun (WGS) entry which is preliminary data.</text>
</comment>
<dbReference type="Proteomes" id="UP000749311">
    <property type="component" value="Unassembled WGS sequence"/>
</dbReference>
<evidence type="ECO:0000259" key="5">
    <source>
        <dbReference type="PROSITE" id="PS50949"/>
    </source>
</evidence>
<dbReference type="Gene3D" id="1.10.10.10">
    <property type="entry name" value="Winged helix-like DNA-binding domain superfamily/Winged helix DNA-binding domain"/>
    <property type="match status" value="1"/>
</dbReference>
<gene>
    <name evidence="6" type="ORF">FB473_002363</name>
</gene>